<sequence length="45" mass="5466">MAYKQPYNKIYTPEKWEQVNKENKELITDFITECKAKRRSEGTQK</sequence>
<proteinExistence type="predicted"/>
<name>A0A8D9UHT1_9VIRU</name>
<reference evidence="1" key="1">
    <citation type="journal article" date="2021" name="Proc. Natl. Acad. Sci. U.S.A.">
        <title>A Catalog of Tens of Thousands of Viruses from Human Metagenomes Reveals Hidden Associations with Chronic Diseases.</title>
        <authorList>
            <person name="Tisza M.J."/>
            <person name="Buck C.B."/>
        </authorList>
    </citation>
    <scope>NUCLEOTIDE SEQUENCE</scope>
    <source>
        <strain evidence="1">CtOZu12</strain>
    </source>
</reference>
<evidence type="ECO:0000313" key="1">
    <source>
        <dbReference type="EMBL" id="DAD56022.1"/>
    </source>
</evidence>
<protein>
    <submittedName>
        <fullName evidence="1">Uncharacterized protein</fullName>
    </submittedName>
</protein>
<organism evidence="1">
    <name type="scientific">Bacteriophage sp</name>
    <dbReference type="NCBI Taxonomy" id="38018"/>
    <lineage>
        <taxon>Viruses</taxon>
    </lineage>
</organism>
<dbReference type="EMBL" id="BK029940">
    <property type="protein sequence ID" value="DAD56022.1"/>
    <property type="molecule type" value="Genomic_DNA"/>
</dbReference>
<accession>A0A8D9UHT1</accession>